<evidence type="ECO:0000256" key="6">
    <source>
        <dbReference type="ARBA" id="ARBA00022989"/>
    </source>
</evidence>
<keyword evidence="8 9" id="KW-0472">Membrane</keyword>
<comment type="subcellular location">
    <subcellularLocation>
        <location evidence="1">Mitochondrion inner membrane</location>
        <topology evidence="1">Multi-pass membrane protein</topology>
    </subcellularLocation>
</comment>
<protein>
    <recommendedName>
        <fullName evidence="3">Transmembrane protein 186</fullName>
    </recommendedName>
</protein>
<reference evidence="10 11" key="1">
    <citation type="submission" date="2023-09" db="EMBL/GenBank/DDBJ databases">
        <title>Nesidiocoris tenuis whole genome shotgun sequence.</title>
        <authorList>
            <person name="Shibata T."/>
            <person name="Shimoda M."/>
            <person name="Kobayashi T."/>
            <person name="Uehara T."/>
        </authorList>
    </citation>
    <scope>NUCLEOTIDE SEQUENCE [LARGE SCALE GENOMIC DNA]</scope>
    <source>
        <strain evidence="10 11">Japan</strain>
    </source>
</reference>
<dbReference type="PANTHER" id="PTHR13603">
    <property type="entry name" value="TRANSMEMBRANE PROTEIN 186"/>
    <property type="match status" value="1"/>
</dbReference>
<keyword evidence="6 9" id="KW-1133">Transmembrane helix</keyword>
<evidence type="ECO:0000256" key="2">
    <source>
        <dbReference type="ARBA" id="ARBA00007020"/>
    </source>
</evidence>
<evidence type="ECO:0000256" key="7">
    <source>
        <dbReference type="ARBA" id="ARBA00023128"/>
    </source>
</evidence>
<feature type="transmembrane region" description="Helical" evidence="9">
    <location>
        <begin position="98"/>
        <end position="122"/>
    </location>
</feature>
<evidence type="ECO:0000256" key="8">
    <source>
        <dbReference type="ARBA" id="ARBA00023136"/>
    </source>
</evidence>
<keyword evidence="5" id="KW-0999">Mitochondrion inner membrane</keyword>
<evidence type="ECO:0000313" key="11">
    <source>
        <dbReference type="Proteomes" id="UP001307889"/>
    </source>
</evidence>
<evidence type="ECO:0000313" key="10">
    <source>
        <dbReference type="EMBL" id="BET01974.1"/>
    </source>
</evidence>
<keyword evidence="11" id="KW-1185">Reference proteome</keyword>
<evidence type="ECO:0000256" key="1">
    <source>
        <dbReference type="ARBA" id="ARBA00004448"/>
    </source>
</evidence>
<keyword evidence="7" id="KW-0496">Mitochondrion</keyword>
<comment type="similarity">
    <text evidence="2">Belongs to the TMEM186 family.</text>
</comment>
<dbReference type="InterPro" id="IPR026571">
    <property type="entry name" value="Tmem186"/>
</dbReference>
<evidence type="ECO:0000256" key="3">
    <source>
        <dbReference type="ARBA" id="ARBA00014604"/>
    </source>
</evidence>
<dbReference type="PANTHER" id="PTHR13603:SF1">
    <property type="entry name" value="TRANSMEMBRANE PROTEIN 186"/>
    <property type="match status" value="1"/>
</dbReference>
<proteinExistence type="inferred from homology"/>
<evidence type="ECO:0000256" key="5">
    <source>
        <dbReference type="ARBA" id="ARBA00022792"/>
    </source>
</evidence>
<dbReference type="EMBL" id="AP028921">
    <property type="protein sequence ID" value="BET01974.1"/>
    <property type="molecule type" value="Genomic_DNA"/>
</dbReference>
<evidence type="ECO:0000256" key="4">
    <source>
        <dbReference type="ARBA" id="ARBA00022692"/>
    </source>
</evidence>
<accession>A0ABN7BCE1</accession>
<evidence type="ECO:0000256" key="9">
    <source>
        <dbReference type="SAM" id="Phobius"/>
    </source>
</evidence>
<name>A0ABN7BCE1_9HEMI</name>
<dbReference type="Proteomes" id="UP001307889">
    <property type="component" value="Chromosome 13"/>
</dbReference>
<keyword evidence="4 9" id="KW-0812">Transmembrane</keyword>
<gene>
    <name evidence="10" type="ORF">NTJ_14793</name>
</gene>
<organism evidence="10 11">
    <name type="scientific">Nesidiocoris tenuis</name>
    <dbReference type="NCBI Taxonomy" id="355587"/>
    <lineage>
        <taxon>Eukaryota</taxon>
        <taxon>Metazoa</taxon>
        <taxon>Ecdysozoa</taxon>
        <taxon>Arthropoda</taxon>
        <taxon>Hexapoda</taxon>
        <taxon>Insecta</taxon>
        <taxon>Pterygota</taxon>
        <taxon>Neoptera</taxon>
        <taxon>Paraneoptera</taxon>
        <taxon>Hemiptera</taxon>
        <taxon>Heteroptera</taxon>
        <taxon>Panheteroptera</taxon>
        <taxon>Cimicomorpha</taxon>
        <taxon>Miridae</taxon>
        <taxon>Dicyphina</taxon>
        <taxon>Nesidiocoris</taxon>
    </lineage>
</organism>
<sequence>MHCTYFSKIFAQRAITIFPRLLTCRHVHQKTTDKVDRVADGSAFITIYRCEKIMVCSMLNKLKKYQLGLVGAGTPTVFLMEALGLVDEATVQAFAGFGIASTVALFSICQLFTNLVGFVYLAKDSSRLKFSYLNFWGDRIDKIVPLEDVVGITPKSSLAPWDRLDIANDKVAYKITIQHGEVLHTPLFRMALKHDPDGVGD</sequence>
<feature type="transmembrane region" description="Helical" evidence="9">
    <location>
        <begin position="67"/>
        <end position="86"/>
    </location>
</feature>